<feature type="chain" id="PRO_5047184270" evidence="1">
    <location>
        <begin position="24"/>
        <end position="181"/>
    </location>
</feature>
<reference evidence="2 3" key="1">
    <citation type="submission" date="2024-09" db="EMBL/GenBank/DDBJ databases">
        <authorList>
            <person name="Sun Q."/>
            <person name="Mori K."/>
        </authorList>
    </citation>
    <scope>NUCLEOTIDE SEQUENCE [LARGE SCALE GENOMIC DNA]</scope>
    <source>
        <strain evidence="2 3">CCM 8626</strain>
    </source>
</reference>
<evidence type="ECO:0000313" key="3">
    <source>
        <dbReference type="Proteomes" id="UP001589792"/>
    </source>
</evidence>
<dbReference type="EMBL" id="JBHLXG010000018">
    <property type="protein sequence ID" value="MFC0228351.1"/>
    <property type="molecule type" value="Genomic_DNA"/>
</dbReference>
<dbReference type="InterPro" id="IPR008966">
    <property type="entry name" value="Adhesion_dom_sf"/>
</dbReference>
<dbReference type="InterPro" id="IPR036937">
    <property type="entry name" value="Adhesion_dom_fimbrial_sf"/>
</dbReference>
<protein>
    <submittedName>
        <fullName evidence="2">Fimbrial protein</fullName>
    </submittedName>
</protein>
<dbReference type="SUPFAM" id="SSF49401">
    <property type="entry name" value="Bacterial adhesins"/>
    <property type="match status" value="1"/>
</dbReference>
<gene>
    <name evidence="2" type="ORF">ACFFJ3_17925</name>
</gene>
<sequence>MICRKRFWLLCALLALNSTNALAVTINFSALLIRGTCSFSLDKSLLPLGYVARTQLKPATLIAVQPFTLWVRDCNLSIDGLLPVVSISGEGVLQGGKWLFRSGDSAAKNVGVMLVKSDVPPSYSEPEVKSGDTFPLAARGVNPVDQPLRFYAGMTCGADDTCAEAGLGLLTARVLFTLSFR</sequence>
<accession>A0ABV6EH81</accession>
<keyword evidence="3" id="KW-1185">Reference proteome</keyword>
<feature type="signal peptide" evidence="1">
    <location>
        <begin position="1"/>
        <end position="23"/>
    </location>
</feature>
<organism evidence="2 3">
    <name type="scientific">Serratia aquatilis</name>
    <dbReference type="NCBI Taxonomy" id="1737515"/>
    <lineage>
        <taxon>Bacteria</taxon>
        <taxon>Pseudomonadati</taxon>
        <taxon>Pseudomonadota</taxon>
        <taxon>Gammaproteobacteria</taxon>
        <taxon>Enterobacterales</taxon>
        <taxon>Yersiniaceae</taxon>
        <taxon>Serratia</taxon>
    </lineage>
</organism>
<dbReference type="RefSeq" id="WP_380677870.1">
    <property type="nucleotide sequence ID" value="NZ_CP173186.1"/>
</dbReference>
<evidence type="ECO:0000313" key="2">
    <source>
        <dbReference type="EMBL" id="MFC0228351.1"/>
    </source>
</evidence>
<comment type="caution">
    <text evidence="2">The sequence shown here is derived from an EMBL/GenBank/DDBJ whole genome shotgun (WGS) entry which is preliminary data.</text>
</comment>
<dbReference type="Gene3D" id="2.60.40.1090">
    <property type="entry name" value="Fimbrial-type adhesion domain"/>
    <property type="match status" value="1"/>
</dbReference>
<proteinExistence type="predicted"/>
<name>A0ABV6EH81_9GAMM</name>
<dbReference type="Proteomes" id="UP001589792">
    <property type="component" value="Unassembled WGS sequence"/>
</dbReference>
<keyword evidence="1" id="KW-0732">Signal</keyword>
<evidence type="ECO:0000256" key="1">
    <source>
        <dbReference type="SAM" id="SignalP"/>
    </source>
</evidence>